<evidence type="ECO:0000313" key="2">
    <source>
        <dbReference type="Proteomes" id="UP000256970"/>
    </source>
</evidence>
<accession>A0A383W0Q6</accession>
<keyword evidence="2" id="KW-1185">Reference proteome</keyword>
<protein>
    <submittedName>
        <fullName evidence="1">Uncharacterized protein</fullName>
    </submittedName>
</protein>
<organism evidence="1 2">
    <name type="scientific">Tetradesmus obliquus</name>
    <name type="common">Green alga</name>
    <name type="synonym">Acutodesmus obliquus</name>
    <dbReference type="NCBI Taxonomy" id="3088"/>
    <lineage>
        <taxon>Eukaryota</taxon>
        <taxon>Viridiplantae</taxon>
        <taxon>Chlorophyta</taxon>
        <taxon>core chlorophytes</taxon>
        <taxon>Chlorophyceae</taxon>
        <taxon>CS clade</taxon>
        <taxon>Sphaeropleales</taxon>
        <taxon>Scenedesmaceae</taxon>
        <taxon>Tetradesmus</taxon>
    </lineage>
</organism>
<name>A0A383W0Q6_TETOB</name>
<proteinExistence type="predicted"/>
<evidence type="ECO:0000313" key="1">
    <source>
        <dbReference type="EMBL" id="SZX71081.1"/>
    </source>
</evidence>
<gene>
    <name evidence="1" type="ORF">BQ4739_LOCUS11222</name>
</gene>
<reference evidence="1 2" key="1">
    <citation type="submission" date="2016-10" db="EMBL/GenBank/DDBJ databases">
        <authorList>
            <person name="Cai Z."/>
        </authorList>
    </citation>
    <scope>NUCLEOTIDE SEQUENCE [LARGE SCALE GENOMIC DNA]</scope>
</reference>
<dbReference type="EMBL" id="FNXT01001024">
    <property type="protein sequence ID" value="SZX71081.1"/>
    <property type="molecule type" value="Genomic_DNA"/>
</dbReference>
<sequence>MSAADQQFSASETLLGCQQRLLELDQQVKSLRTEIAAEKDKAEREGDDVGRMFALQAVIVLQQTEIEVLKQRNSVQERITKLNPAAAAALAGGSMSAADQQFSVSETKLGCQQRLLHLDQEVQSFSTRIAAQKQVVEQAGDETSTSAWQALARLHEARHTLLEEVKSLQEQITKLTPQAFAPPPAAAAADSSRAEREEELRWMAEFVELCADLRAPKQAWYSRLFGFFSGGGQDPDKKAQ</sequence>
<dbReference type="Proteomes" id="UP000256970">
    <property type="component" value="Unassembled WGS sequence"/>
</dbReference>
<dbReference type="AlphaFoldDB" id="A0A383W0Q6"/>